<evidence type="ECO:0000256" key="3">
    <source>
        <dbReference type="ARBA" id="ARBA00022553"/>
    </source>
</evidence>
<evidence type="ECO:0000256" key="2">
    <source>
        <dbReference type="ARBA" id="ARBA00010231"/>
    </source>
</evidence>
<dbReference type="SUPFAM" id="SSF55957">
    <property type="entry name" value="Phosphoglucomutase, C-terminal domain"/>
    <property type="match status" value="1"/>
</dbReference>
<evidence type="ECO:0000259" key="8">
    <source>
        <dbReference type="Pfam" id="PF00408"/>
    </source>
</evidence>
<organism evidence="12 13">
    <name type="scientific">Acetonema longum DSM 6540</name>
    <dbReference type="NCBI Taxonomy" id="1009370"/>
    <lineage>
        <taxon>Bacteria</taxon>
        <taxon>Bacillati</taxon>
        <taxon>Bacillota</taxon>
        <taxon>Negativicutes</taxon>
        <taxon>Acetonemataceae</taxon>
        <taxon>Acetonema</taxon>
    </lineage>
</organism>
<dbReference type="SUPFAM" id="SSF53738">
    <property type="entry name" value="Phosphoglucomutase, first 3 domains"/>
    <property type="match status" value="3"/>
</dbReference>
<dbReference type="RefSeq" id="WP_004095479.1">
    <property type="nucleotide sequence ID" value="NZ_AFGF01000085.1"/>
</dbReference>
<gene>
    <name evidence="12" type="ORF">ALO_10959</name>
</gene>
<evidence type="ECO:0000259" key="10">
    <source>
        <dbReference type="Pfam" id="PF02879"/>
    </source>
</evidence>
<dbReference type="PROSITE" id="PS00710">
    <property type="entry name" value="PGM_PMM"/>
    <property type="match status" value="1"/>
</dbReference>
<dbReference type="AlphaFoldDB" id="F7NJD6"/>
<comment type="caution">
    <text evidence="12">The sequence shown here is derived from an EMBL/GenBank/DDBJ whole genome shotgun (WGS) entry which is preliminary data.</text>
</comment>
<dbReference type="GO" id="GO:0000287">
    <property type="term" value="F:magnesium ion binding"/>
    <property type="evidence" value="ECO:0007669"/>
    <property type="project" value="InterPro"/>
</dbReference>
<comment type="cofactor">
    <cofactor evidence="1">
        <name>Mg(2+)</name>
        <dbReference type="ChEBI" id="CHEBI:18420"/>
    </cofactor>
</comment>
<dbReference type="InterPro" id="IPR036900">
    <property type="entry name" value="A-D-PHexomutase_C_sf"/>
</dbReference>
<dbReference type="InterPro" id="IPR005841">
    <property type="entry name" value="Alpha-D-phosphohexomutase_SF"/>
</dbReference>
<dbReference type="Pfam" id="PF02878">
    <property type="entry name" value="PGM_PMM_I"/>
    <property type="match status" value="1"/>
</dbReference>
<dbReference type="OrthoDB" id="9806956at2"/>
<keyword evidence="3" id="KW-0597">Phosphoprotein</keyword>
<dbReference type="Pfam" id="PF02879">
    <property type="entry name" value="PGM_PMM_II"/>
    <property type="match status" value="1"/>
</dbReference>
<evidence type="ECO:0000256" key="4">
    <source>
        <dbReference type="ARBA" id="ARBA00022723"/>
    </source>
</evidence>
<evidence type="ECO:0000313" key="12">
    <source>
        <dbReference type="EMBL" id="EGO63884.1"/>
    </source>
</evidence>
<evidence type="ECO:0000259" key="9">
    <source>
        <dbReference type="Pfam" id="PF02878"/>
    </source>
</evidence>
<protein>
    <submittedName>
        <fullName evidence="12">Phosphomannomutase/phosphoglucomutase</fullName>
    </submittedName>
</protein>
<reference evidence="12 13" key="1">
    <citation type="journal article" date="2011" name="EMBO J.">
        <title>Structural diversity of bacterial flagellar motors.</title>
        <authorList>
            <person name="Chen S."/>
            <person name="Beeby M."/>
            <person name="Murphy G.E."/>
            <person name="Leadbetter J.R."/>
            <person name="Hendrixson D.R."/>
            <person name="Briegel A."/>
            <person name="Li Z."/>
            <person name="Shi J."/>
            <person name="Tocheva E.I."/>
            <person name="Muller A."/>
            <person name="Dobro M.J."/>
            <person name="Jensen G.J."/>
        </authorList>
    </citation>
    <scope>NUCLEOTIDE SEQUENCE [LARGE SCALE GENOMIC DNA]</scope>
    <source>
        <strain evidence="12 13">DSM 6540</strain>
    </source>
</reference>
<proteinExistence type="inferred from homology"/>
<evidence type="ECO:0000313" key="13">
    <source>
        <dbReference type="Proteomes" id="UP000003240"/>
    </source>
</evidence>
<dbReference type="GO" id="GO:0005975">
    <property type="term" value="P:carbohydrate metabolic process"/>
    <property type="evidence" value="ECO:0007669"/>
    <property type="project" value="InterPro"/>
</dbReference>
<evidence type="ECO:0000256" key="1">
    <source>
        <dbReference type="ARBA" id="ARBA00001946"/>
    </source>
</evidence>
<keyword evidence="6" id="KW-0413">Isomerase</keyword>
<feature type="domain" description="Alpha-D-phosphohexomutase C-terminal" evidence="8">
    <location>
        <begin position="377"/>
        <end position="425"/>
    </location>
</feature>
<sequence length="457" mass="49119">MRLFQACDIRGIAGKDLTDEMAARIGRAVGVKLSGQKVVVGGDVRLSTPGLQAIMVKALAESGCHVLDIGTVATPVFYYALKQTQADGGVMVTASHNPAPYNGFKPVLGSQPVTEEDIAEIGEMVAENARIDATGKIEQLTVIEDYLADTAAKAAPGKLRVVVDAGNGATSTIAPRLYRSLGYEVIELFCQPDGLFPNRAPNPALAENLVALGEAVRRHGAALGIAFDGDGDRVGFVDEQGRAADNDDILVLLARHYLEKSAGPVIYDAKCSMVVPEEIARAGGRPVMARAGHTFSKTAFIREKALLAGEISGHFFLSELGYDDAMFAGLKVAEFVAAHQSLAALLDDIPNYLLTPDIRVPYSGSDKEAILDDIAYKLAIYQPNRIDGVRIDFPDGWAMIRASVTEPLFTLRFEAKSAQRLTEIAGLLLNAVPEAVRQAVVECTPREYIQYFTRARL</sequence>
<evidence type="ECO:0000256" key="7">
    <source>
        <dbReference type="RuleBase" id="RU004326"/>
    </source>
</evidence>
<accession>F7NJD6</accession>
<dbReference type="PANTHER" id="PTHR43771">
    <property type="entry name" value="PHOSPHOMANNOMUTASE"/>
    <property type="match status" value="1"/>
</dbReference>
<comment type="similarity">
    <text evidence="2 7">Belongs to the phosphohexose mutase family.</text>
</comment>
<dbReference type="Pfam" id="PF00408">
    <property type="entry name" value="PGM_PMM_IV"/>
    <property type="match status" value="1"/>
</dbReference>
<dbReference type="InterPro" id="IPR005843">
    <property type="entry name" value="A-D-PHexomutase_C"/>
</dbReference>
<dbReference type="InterPro" id="IPR005845">
    <property type="entry name" value="A-D-PHexomutase_a/b/a-II"/>
</dbReference>
<dbReference type="InterPro" id="IPR005844">
    <property type="entry name" value="A-D-PHexomutase_a/b/a-I"/>
</dbReference>
<dbReference type="InterPro" id="IPR016055">
    <property type="entry name" value="A-D-PHexomutase_a/b/a-I/II/III"/>
</dbReference>
<evidence type="ECO:0000256" key="6">
    <source>
        <dbReference type="ARBA" id="ARBA00023235"/>
    </source>
</evidence>
<keyword evidence="5 7" id="KW-0460">Magnesium</keyword>
<evidence type="ECO:0000256" key="5">
    <source>
        <dbReference type="ARBA" id="ARBA00022842"/>
    </source>
</evidence>
<dbReference type="Gene3D" id="3.40.120.10">
    <property type="entry name" value="Alpha-D-Glucose-1,6-Bisphosphate, subunit A, domain 3"/>
    <property type="match status" value="3"/>
</dbReference>
<keyword evidence="4 7" id="KW-0479">Metal-binding</keyword>
<dbReference type="GO" id="GO:0016868">
    <property type="term" value="F:intramolecular phosphotransferase activity"/>
    <property type="evidence" value="ECO:0007669"/>
    <property type="project" value="InterPro"/>
</dbReference>
<dbReference type="eggNOG" id="COG1109">
    <property type="taxonomic scope" value="Bacteria"/>
</dbReference>
<dbReference type="PRINTS" id="PR00509">
    <property type="entry name" value="PGMPMM"/>
</dbReference>
<feature type="domain" description="Alpha-D-phosphohexomutase alpha/beta/alpha" evidence="11">
    <location>
        <begin position="246"/>
        <end position="350"/>
    </location>
</feature>
<dbReference type="PANTHER" id="PTHR43771:SF2">
    <property type="entry name" value="PHOSPHOMANNOMUTASE_PHOSPHOGLUCOMUTASE"/>
    <property type="match status" value="1"/>
</dbReference>
<feature type="domain" description="Alpha-D-phosphohexomutase alpha/beta/alpha" evidence="9">
    <location>
        <begin position="2"/>
        <end position="128"/>
    </location>
</feature>
<dbReference type="STRING" id="1009370.ALO_10959"/>
<keyword evidence="13" id="KW-1185">Reference proteome</keyword>
<dbReference type="Gene3D" id="3.30.310.50">
    <property type="entry name" value="Alpha-D-phosphohexomutase, C-terminal domain"/>
    <property type="match status" value="1"/>
</dbReference>
<dbReference type="EMBL" id="AFGF01000085">
    <property type="protein sequence ID" value="EGO63884.1"/>
    <property type="molecule type" value="Genomic_DNA"/>
</dbReference>
<dbReference type="Proteomes" id="UP000003240">
    <property type="component" value="Unassembled WGS sequence"/>
</dbReference>
<dbReference type="InterPro" id="IPR016066">
    <property type="entry name" value="A-D-PHexomutase_CS"/>
</dbReference>
<dbReference type="CDD" id="cd03089">
    <property type="entry name" value="PMM_PGM"/>
    <property type="match status" value="1"/>
</dbReference>
<name>F7NJD6_9FIRM</name>
<dbReference type="Pfam" id="PF02880">
    <property type="entry name" value="PGM_PMM_III"/>
    <property type="match status" value="1"/>
</dbReference>
<feature type="domain" description="Alpha-D-phosphohexomutase alpha/beta/alpha" evidence="10">
    <location>
        <begin position="152"/>
        <end position="241"/>
    </location>
</feature>
<dbReference type="InterPro" id="IPR005846">
    <property type="entry name" value="A-D-PHexomutase_a/b/a-III"/>
</dbReference>
<evidence type="ECO:0000259" key="11">
    <source>
        <dbReference type="Pfam" id="PF02880"/>
    </source>
</evidence>